<gene>
    <name evidence="1" type="ORF">MHSWG343_11030</name>
</gene>
<feature type="non-terminal residue" evidence="1">
    <location>
        <position position="234"/>
    </location>
</feature>
<reference evidence="1 2" key="1">
    <citation type="submission" date="2019-01" db="EMBL/GenBank/DDBJ databases">
        <title>Draft genome sequences of Candidatus Mycoplasma haemohominis SWG34-3 identified from a patient with pyrexia, anemia and liver dysfunction.</title>
        <authorList>
            <person name="Sekizuka T."/>
            <person name="Hattori N."/>
            <person name="Katano H."/>
            <person name="Takuma T."/>
            <person name="Ito T."/>
            <person name="Arai N."/>
            <person name="Yanai R."/>
            <person name="Ishii S."/>
            <person name="Miura Y."/>
            <person name="Tokunaga T."/>
            <person name="Watanabe H."/>
            <person name="Nomura N."/>
            <person name="Eguchi J."/>
            <person name="Arai T."/>
            <person name="Hasegawa H."/>
            <person name="Nakamaki T."/>
            <person name="Wakita T."/>
            <person name="Niki Y."/>
            <person name="Kuroda M."/>
        </authorList>
    </citation>
    <scope>NUCLEOTIDE SEQUENCE [LARGE SCALE GENOMIC DNA]</scope>
    <source>
        <strain evidence="1">SWG34-3</strain>
    </source>
</reference>
<protein>
    <submittedName>
        <fullName evidence="1">Uncharacterized protein</fullName>
    </submittedName>
</protein>
<dbReference type="Proteomes" id="UP000324831">
    <property type="component" value="Unassembled WGS sequence"/>
</dbReference>
<sequence>MTKLGFEKWISQEKLFSTDGNVDKLLAEKYKTTIFTKEELCLLNAWADDQDGKSDCATSDQWKTKIGTGKFQMNYPTNTSKPSKTHHPALEQQVLPGTAPLAEGSQKDIIVFLYQFAASIDKYTKSSEFSHEFASDLRKEAMENVLSNVGEIAANFKERIKNIRDYFKAIGVVDSSFDPEATSPNWTTTNSKTFTVLTYPPSAFGAGEATIQSMSKFPFIYKDIGLKQPIPANL</sequence>
<comment type="caution">
    <text evidence="1">The sequence shown here is derived from an EMBL/GenBank/DDBJ whole genome shotgun (WGS) entry which is preliminary data.</text>
</comment>
<organism evidence="1 2">
    <name type="scientific">Candidatus Mycoplasma haematohominis</name>
    <dbReference type="NCBI Taxonomy" id="1494318"/>
    <lineage>
        <taxon>Bacteria</taxon>
        <taxon>Bacillati</taxon>
        <taxon>Mycoplasmatota</taxon>
        <taxon>Mollicutes</taxon>
        <taxon>Mycoplasmataceae</taxon>
        <taxon>Mycoplasma</taxon>
    </lineage>
</organism>
<evidence type="ECO:0000313" key="2">
    <source>
        <dbReference type="Proteomes" id="UP000324831"/>
    </source>
</evidence>
<evidence type="ECO:0000313" key="1">
    <source>
        <dbReference type="EMBL" id="GCE64095.1"/>
    </source>
</evidence>
<accession>A0A478FVE7</accession>
<proteinExistence type="predicted"/>
<name>A0A478FVE7_9MOLU</name>
<dbReference type="AlphaFoldDB" id="A0A478FVE7"/>
<dbReference type="EMBL" id="BIMN01000019">
    <property type="protein sequence ID" value="GCE64095.1"/>
    <property type="molecule type" value="Genomic_DNA"/>
</dbReference>